<dbReference type="Pfam" id="PF01903">
    <property type="entry name" value="CbiX"/>
    <property type="match status" value="2"/>
</dbReference>
<dbReference type="RefSeq" id="WP_130880489.1">
    <property type="nucleotide sequence ID" value="NZ_JAGIOH010000001.1"/>
</dbReference>
<organism evidence="3 4">
    <name type="scientific">Streptomyces syringium</name>
    <dbReference type="NCBI Taxonomy" id="76729"/>
    <lineage>
        <taxon>Bacteria</taxon>
        <taxon>Bacillati</taxon>
        <taxon>Actinomycetota</taxon>
        <taxon>Actinomycetes</taxon>
        <taxon>Kitasatosporales</taxon>
        <taxon>Streptomycetaceae</taxon>
        <taxon>Streptomyces</taxon>
    </lineage>
</organism>
<evidence type="ECO:0000313" key="3">
    <source>
        <dbReference type="EMBL" id="MBP2406882.1"/>
    </source>
</evidence>
<dbReference type="CDD" id="cd03416">
    <property type="entry name" value="CbiX_SirB_N"/>
    <property type="match status" value="1"/>
</dbReference>
<dbReference type="Gene3D" id="3.40.50.1400">
    <property type="match status" value="2"/>
</dbReference>
<evidence type="ECO:0000256" key="2">
    <source>
        <dbReference type="ARBA" id="ARBA00023239"/>
    </source>
</evidence>
<name>A0ABS4YDK7_9ACTN</name>
<keyword evidence="4" id="KW-1185">Reference proteome</keyword>
<dbReference type="SUPFAM" id="SSF53800">
    <property type="entry name" value="Chelatase"/>
    <property type="match status" value="1"/>
</dbReference>
<reference evidence="3 4" key="1">
    <citation type="submission" date="2021-03" db="EMBL/GenBank/DDBJ databases">
        <title>Sequencing the genomes of 1000 actinobacteria strains.</title>
        <authorList>
            <person name="Klenk H.-P."/>
        </authorList>
    </citation>
    <scope>NUCLEOTIDE SEQUENCE [LARGE SCALE GENOMIC DNA]</scope>
    <source>
        <strain evidence="3 4">DSM 41480</strain>
    </source>
</reference>
<dbReference type="InterPro" id="IPR002762">
    <property type="entry name" value="CbiX-like"/>
</dbReference>
<keyword evidence="1" id="KW-0479">Metal-binding</keyword>
<dbReference type="InterPro" id="IPR050963">
    <property type="entry name" value="Sirohydro_Cobaltochel/CbiX"/>
</dbReference>
<dbReference type="PANTHER" id="PTHR33542:SF5">
    <property type="entry name" value="FERROCHELATASE CHE1"/>
    <property type="match status" value="1"/>
</dbReference>
<gene>
    <name evidence="3" type="ORF">JO379_006351</name>
</gene>
<dbReference type="Proteomes" id="UP001519291">
    <property type="component" value="Unassembled WGS sequence"/>
</dbReference>
<comment type="caution">
    <text evidence="3">The sequence shown here is derived from an EMBL/GenBank/DDBJ whole genome shotgun (WGS) entry which is preliminary data.</text>
</comment>
<accession>A0ABS4YDK7</accession>
<keyword evidence="2" id="KW-0456">Lyase</keyword>
<protein>
    <submittedName>
        <fullName evidence="3">Sirohydrochlorin ferrochelatase</fullName>
    </submittedName>
</protein>
<dbReference type="EMBL" id="JAGIOH010000001">
    <property type="protein sequence ID" value="MBP2406882.1"/>
    <property type="molecule type" value="Genomic_DNA"/>
</dbReference>
<dbReference type="PANTHER" id="PTHR33542">
    <property type="entry name" value="SIROHYDROCHLORIN FERROCHELATASE, CHLOROPLASTIC"/>
    <property type="match status" value="1"/>
</dbReference>
<evidence type="ECO:0000313" key="4">
    <source>
        <dbReference type="Proteomes" id="UP001519291"/>
    </source>
</evidence>
<proteinExistence type="predicted"/>
<sequence length="254" mass="26021">MTALRAARPPVLVAVAHGTRDPAGIRTVLHLLSRVRALRPQLRVRAGFLDHADPGLAETLGGLRGTPVVVPLLLGTGYHVRTDIPAALAAAGLGRAPVARVLGPDPLLATALADRLREAGRPGHARGGAVVLAAAGSRDPATNAATAEAARLLEVRLGCPVVPSYLSGASPTPAEAVAALRARGHRYTAVAPYLLAPGFFARRAAAAGASVTCAPLGAHEAVARLVLRRYDEARLRAAPRPAPGRLLRTAALPG</sequence>
<evidence type="ECO:0000256" key="1">
    <source>
        <dbReference type="ARBA" id="ARBA00022723"/>
    </source>
</evidence>
<dbReference type="GeneID" id="91573190"/>